<sequence>RRQKRDLHQVDFGIKFITACNKFLQQNNSTEAHQEIQFVKERCMSMLEEALSQITIRVPQARDTFQRLAKLSPTVILNQISRPMFSDLPFLHHAGENISIIEEQYRKMLFVDWKEEAPFKKDGLPTDTEQFWVGVLQHSSFKQLATFALTCLTTPVSNAVVERIFSLVSSVKTKARNRMQIKLLDAIVRIRTELILLNKCCKDFTASPEMV</sequence>
<reference evidence="2" key="1">
    <citation type="submission" date="2014-12" db="EMBL/GenBank/DDBJ databases">
        <title>Insight into the proteome of Arion vulgaris.</title>
        <authorList>
            <person name="Aradska J."/>
            <person name="Bulat T."/>
            <person name="Smidak R."/>
            <person name="Sarate P."/>
            <person name="Gangsoo J."/>
            <person name="Sialana F."/>
            <person name="Bilban M."/>
            <person name="Lubec G."/>
        </authorList>
    </citation>
    <scope>NUCLEOTIDE SEQUENCE</scope>
    <source>
        <tissue evidence="2">Skin</tissue>
    </source>
</reference>
<name>A0A0B6ZHW4_9EUPU</name>
<feature type="domain" description="HAT C-terminal dimerisation" evidence="1">
    <location>
        <begin position="115"/>
        <end position="193"/>
    </location>
</feature>
<evidence type="ECO:0000313" key="2">
    <source>
        <dbReference type="EMBL" id="CEK68143.1"/>
    </source>
</evidence>
<protein>
    <recommendedName>
        <fullName evidence="1">HAT C-terminal dimerisation domain-containing protein</fullName>
    </recommendedName>
</protein>
<organism evidence="2">
    <name type="scientific">Arion vulgaris</name>
    <dbReference type="NCBI Taxonomy" id="1028688"/>
    <lineage>
        <taxon>Eukaryota</taxon>
        <taxon>Metazoa</taxon>
        <taxon>Spiralia</taxon>
        <taxon>Lophotrochozoa</taxon>
        <taxon>Mollusca</taxon>
        <taxon>Gastropoda</taxon>
        <taxon>Heterobranchia</taxon>
        <taxon>Euthyneura</taxon>
        <taxon>Panpulmonata</taxon>
        <taxon>Eupulmonata</taxon>
        <taxon>Stylommatophora</taxon>
        <taxon>Helicina</taxon>
        <taxon>Arionoidea</taxon>
        <taxon>Arionidae</taxon>
        <taxon>Arion</taxon>
    </lineage>
</organism>
<dbReference type="InterPro" id="IPR012337">
    <property type="entry name" value="RNaseH-like_sf"/>
</dbReference>
<feature type="non-terminal residue" evidence="2">
    <location>
        <position position="1"/>
    </location>
</feature>
<accession>A0A0B6ZHW4</accession>
<dbReference type="EMBL" id="HACG01021278">
    <property type="protein sequence ID" value="CEK68143.1"/>
    <property type="molecule type" value="Transcribed_RNA"/>
</dbReference>
<dbReference type="SUPFAM" id="SSF53098">
    <property type="entry name" value="Ribonuclease H-like"/>
    <property type="match status" value="1"/>
</dbReference>
<dbReference type="Pfam" id="PF05699">
    <property type="entry name" value="Dimer_Tnp_hAT"/>
    <property type="match status" value="1"/>
</dbReference>
<gene>
    <name evidence="2" type="primary">ORF65232</name>
</gene>
<dbReference type="AlphaFoldDB" id="A0A0B6ZHW4"/>
<evidence type="ECO:0000259" key="1">
    <source>
        <dbReference type="Pfam" id="PF05699"/>
    </source>
</evidence>
<feature type="non-terminal residue" evidence="2">
    <location>
        <position position="211"/>
    </location>
</feature>
<proteinExistence type="predicted"/>
<dbReference type="InterPro" id="IPR008906">
    <property type="entry name" value="HATC_C_dom"/>
</dbReference>
<dbReference type="GO" id="GO:0046983">
    <property type="term" value="F:protein dimerization activity"/>
    <property type="evidence" value="ECO:0007669"/>
    <property type="project" value="InterPro"/>
</dbReference>